<name>A0A3N4LIB8_9PEZI</name>
<dbReference type="Proteomes" id="UP000267821">
    <property type="component" value="Unassembled WGS sequence"/>
</dbReference>
<dbReference type="STRING" id="1051890.A0A3N4LIB8"/>
<dbReference type="InterPro" id="IPR036397">
    <property type="entry name" value="RNaseH_sf"/>
</dbReference>
<organism evidence="2 3">
    <name type="scientific">Terfezia boudieri ATCC MYA-4762</name>
    <dbReference type="NCBI Taxonomy" id="1051890"/>
    <lineage>
        <taxon>Eukaryota</taxon>
        <taxon>Fungi</taxon>
        <taxon>Dikarya</taxon>
        <taxon>Ascomycota</taxon>
        <taxon>Pezizomycotina</taxon>
        <taxon>Pezizomycetes</taxon>
        <taxon>Pezizales</taxon>
        <taxon>Pezizaceae</taxon>
        <taxon>Terfezia</taxon>
    </lineage>
</organism>
<dbReference type="Gene3D" id="3.30.420.10">
    <property type="entry name" value="Ribonuclease H-like superfamily/Ribonuclease H"/>
    <property type="match status" value="1"/>
</dbReference>
<evidence type="ECO:0000259" key="1">
    <source>
        <dbReference type="Pfam" id="PF01498"/>
    </source>
</evidence>
<sequence>SDPYASLSKITAVSGLKISPEIAGRILRASGRRVRYARKKPHISIASRQKRVSWARSQRHLLISQWRKRVFTDEIHIELSPSQRPRVHRPPNSEYDERFIAPAFKDARTSVMFWGAVGYGYHLPLVPIRKQTAAERTHDKDRLGLNSKQYCEEVLGPYLLPLLRQISSIESLEYRRWSSKSYI</sequence>
<dbReference type="EMBL" id="ML121562">
    <property type="protein sequence ID" value="RPB21199.1"/>
    <property type="molecule type" value="Genomic_DNA"/>
</dbReference>
<proteinExistence type="predicted"/>
<gene>
    <name evidence="2" type="ORF">L211DRAFT_890308</name>
</gene>
<dbReference type="GO" id="GO:0015074">
    <property type="term" value="P:DNA integration"/>
    <property type="evidence" value="ECO:0007669"/>
    <property type="project" value="InterPro"/>
</dbReference>
<protein>
    <recommendedName>
        <fullName evidence="1">Transposase Tc1-like domain-containing protein</fullName>
    </recommendedName>
</protein>
<evidence type="ECO:0000313" key="2">
    <source>
        <dbReference type="EMBL" id="RPB21199.1"/>
    </source>
</evidence>
<dbReference type="Pfam" id="PF01498">
    <property type="entry name" value="HTH_Tnp_Tc3_2"/>
    <property type="match status" value="1"/>
</dbReference>
<evidence type="ECO:0000313" key="3">
    <source>
        <dbReference type="Proteomes" id="UP000267821"/>
    </source>
</evidence>
<dbReference type="GO" id="GO:0006313">
    <property type="term" value="P:DNA transposition"/>
    <property type="evidence" value="ECO:0007669"/>
    <property type="project" value="InterPro"/>
</dbReference>
<feature type="domain" description="Transposase Tc1-like" evidence="1">
    <location>
        <begin position="2"/>
        <end position="57"/>
    </location>
</feature>
<dbReference type="GO" id="GO:0003677">
    <property type="term" value="F:DNA binding"/>
    <property type="evidence" value="ECO:0007669"/>
    <property type="project" value="InterPro"/>
</dbReference>
<dbReference type="OrthoDB" id="5410741at2759"/>
<feature type="non-terminal residue" evidence="2">
    <location>
        <position position="1"/>
    </location>
</feature>
<dbReference type="AlphaFoldDB" id="A0A3N4LIB8"/>
<keyword evidence="3" id="KW-1185">Reference proteome</keyword>
<reference evidence="2 3" key="1">
    <citation type="journal article" date="2018" name="Nat. Ecol. Evol.">
        <title>Pezizomycetes genomes reveal the molecular basis of ectomycorrhizal truffle lifestyle.</title>
        <authorList>
            <person name="Murat C."/>
            <person name="Payen T."/>
            <person name="Noel B."/>
            <person name="Kuo A."/>
            <person name="Morin E."/>
            <person name="Chen J."/>
            <person name="Kohler A."/>
            <person name="Krizsan K."/>
            <person name="Balestrini R."/>
            <person name="Da Silva C."/>
            <person name="Montanini B."/>
            <person name="Hainaut M."/>
            <person name="Levati E."/>
            <person name="Barry K.W."/>
            <person name="Belfiori B."/>
            <person name="Cichocki N."/>
            <person name="Clum A."/>
            <person name="Dockter R.B."/>
            <person name="Fauchery L."/>
            <person name="Guy J."/>
            <person name="Iotti M."/>
            <person name="Le Tacon F."/>
            <person name="Lindquist E.A."/>
            <person name="Lipzen A."/>
            <person name="Malagnac F."/>
            <person name="Mello A."/>
            <person name="Molinier V."/>
            <person name="Miyauchi S."/>
            <person name="Poulain J."/>
            <person name="Riccioni C."/>
            <person name="Rubini A."/>
            <person name="Sitrit Y."/>
            <person name="Splivallo R."/>
            <person name="Traeger S."/>
            <person name="Wang M."/>
            <person name="Zifcakova L."/>
            <person name="Wipf D."/>
            <person name="Zambonelli A."/>
            <person name="Paolocci F."/>
            <person name="Nowrousian M."/>
            <person name="Ottonello S."/>
            <person name="Baldrian P."/>
            <person name="Spatafora J.W."/>
            <person name="Henrissat B."/>
            <person name="Nagy L.G."/>
            <person name="Aury J.M."/>
            <person name="Wincker P."/>
            <person name="Grigoriev I.V."/>
            <person name="Bonfante P."/>
            <person name="Martin F.M."/>
        </authorList>
    </citation>
    <scope>NUCLEOTIDE SEQUENCE [LARGE SCALE GENOMIC DNA]</scope>
    <source>
        <strain evidence="2 3">ATCC MYA-4762</strain>
    </source>
</reference>
<dbReference type="InterPro" id="IPR002492">
    <property type="entry name" value="Transposase_Tc1-like"/>
</dbReference>
<dbReference type="InParanoid" id="A0A3N4LIB8"/>
<accession>A0A3N4LIB8</accession>